<sequence>MSTAQHLQPYDICNSAILLQPLFTTTKNQNQSTMAARANMVRRVSHPVLTSGPYDIMKNLGMAPSEGQFGQFTYDTTIRFTDIVTGEETNIMVKVSSYGSDATALLPDHVYILHGRFIARNEDNTPIMYFEQGITLPIGDSPTYMSSLANKVSVNGLGIVVHRQELPGIGLGNSAQTDLHTRDRVEFNMIYIIPGNKVLGQTFSLARMGKEIVIYGYICGYNNEAKTWVAKAYGVAPTSGDQQITAAPPVMRGSAANLGPRRPGLRQLGNGSTTSVASTTTPGTSKPSGGSSQTIRSQLGTGGQSTSTTLKWRYPPKTLRLPPITYLKIPTASNPPARPPSLMARNDPKEPRLIRPSMFQLLGTFTYFTLHLKKLFLLLYSHPHTQMFQVQKSAK</sequence>
<protein>
    <submittedName>
        <fullName evidence="2">Uncharacterized protein</fullName>
    </submittedName>
</protein>
<accession>A0ABY7CQH8</accession>
<evidence type="ECO:0000256" key="1">
    <source>
        <dbReference type="SAM" id="MobiDB-lite"/>
    </source>
</evidence>
<dbReference type="RefSeq" id="XP_053023009.1">
    <property type="nucleotide sequence ID" value="XM_053171779.1"/>
</dbReference>
<reference evidence="2" key="1">
    <citation type="submission" date="2022-10" db="EMBL/GenBank/DDBJ databases">
        <title>Puccinia triticina Genome sequencing and assembly.</title>
        <authorList>
            <person name="Li C."/>
        </authorList>
    </citation>
    <scope>NUCLEOTIDE SEQUENCE</scope>
    <source>
        <strain evidence="2">Pt15</strain>
    </source>
</reference>
<organism evidence="2 3">
    <name type="scientific">Puccinia triticina</name>
    <dbReference type="NCBI Taxonomy" id="208348"/>
    <lineage>
        <taxon>Eukaryota</taxon>
        <taxon>Fungi</taxon>
        <taxon>Dikarya</taxon>
        <taxon>Basidiomycota</taxon>
        <taxon>Pucciniomycotina</taxon>
        <taxon>Pucciniomycetes</taxon>
        <taxon>Pucciniales</taxon>
        <taxon>Pucciniaceae</taxon>
        <taxon>Puccinia</taxon>
    </lineage>
</organism>
<gene>
    <name evidence="2" type="ORF">PtA15_8A358</name>
</gene>
<evidence type="ECO:0000313" key="3">
    <source>
        <dbReference type="Proteomes" id="UP001164743"/>
    </source>
</evidence>
<evidence type="ECO:0000313" key="2">
    <source>
        <dbReference type="EMBL" id="WAQ87454.1"/>
    </source>
</evidence>
<dbReference type="GeneID" id="77812674"/>
<feature type="compositionally biased region" description="Low complexity" evidence="1">
    <location>
        <begin position="272"/>
        <end position="310"/>
    </location>
</feature>
<feature type="region of interest" description="Disordered" evidence="1">
    <location>
        <begin position="241"/>
        <end position="310"/>
    </location>
</feature>
<dbReference type="EMBL" id="CP110428">
    <property type="protein sequence ID" value="WAQ87454.1"/>
    <property type="molecule type" value="Genomic_DNA"/>
</dbReference>
<proteinExistence type="predicted"/>
<name>A0ABY7CQH8_9BASI</name>
<keyword evidence="3" id="KW-1185">Reference proteome</keyword>
<feature type="region of interest" description="Disordered" evidence="1">
    <location>
        <begin position="329"/>
        <end position="349"/>
    </location>
</feature>
<dbReference type="Proteomes" id="UP001164743">
    <property type="component" value="Chromosome 8A"/>
</dbReference>